<evidence type="ECO:0000256" key="4">
    <source>
        <dbReference type="ARBA" id="ARBA00022777"/>
    </source>
</evidence>
<dbReference type="GO" id="GO:0005524">
    <property type="term" value="F:ATP binding"/>
    <property type="evidence" value="ECO:0007669"/>
    <property type="project" value="UniProtKB-KW"/>
</dbReference>
<keyword evidence="6" id="KW-0119">Carbohydrate metabolism</keyword>
<evidence type="ECO:0000259" key="8">
    <source>
        <dbReference type="Pfam" id="PF17042"/>
    </source>
</evidence>
<dbReference type="SUPFAM" id="SSF142764">
    <property type="entry name" value="YgbK-like"/>
    <property type="match status" value="1"/>
</dbReference>
<dbReference type="Pfam" id="PF17042">
    <property type="entry name" value="NBD_C"/>
    <property type="match status" value="1"/>
</dbReference>
<dbReference type="GO" id="GO:0016301">
    <property type="term" value="F:kinase activity"/>
    <property type="evidence" value="ECO:0007669"/>
    <property type="project" value="UniProtKB-KW"/>
</dbReference>
<name>A0A923E4G3_9ACTO</name>
<evidence type="ECO:0000256" key="5">
    <source>
        <dbReference type="ARBA" id="ARBA00022840"/>
    </source>
</evidence>
<dbReference type="EMBL" id="JACHMK010000001">
    <property type="protein sequence ID" value="MBB6334212.1"/>
    <property type="molecule type" value="Genomic_DNA"/>
</dbReference>
<dbReference type="Proteomes" id="UP000617426">
    <property type="component" value="Unassembled WGS sequence"/>
</dbReference>
<keyword evidence="10" id="KW-1185">Reference proteome</keyword>
<keyword evidence="2" id="KW-0808">Transferase</keyword>
<dbReference type="Gene3D" id="3.40.980.20">
    <property type="entry name" value="Four-carbon acid sugar kinase, nucleotide binding domain"/>
    <property type="match status" value="1"/>
</dbReference>
<evidence type="ECO:0000259" key="7">
    <source>
        <dbReference type="Pfam" id="PF07005"/>
    </source>
</evidence>
<keyword evidence="3" id="KW-0547">Nucleotide-binding</keyword>
<keyword evidence="5" id="KW-0067">ATP-binding</keyword>
<evidence type="ECO:0000313" key="9">
    <source>
        <dbReference type="EMBL" id="MBB6334212.1"/>
    </source>
</evidence>
<dbReference type="RefSeq" id="WP_184452034.1">
    <property type="nucleotide sequence ID" value="NZ_JACHMK010000001.1"/>
</dbReference>
<evidence type="ECO:0000256" key="3">
    <source>
        <dbReference type="ARBA" id="ARBA00022741"/>
    </source>
</evidence>
<dbReference type="InterPro" id="IPR031475">
    <property type="entry name" value="NBD_C"/>
</dbReference>
<comment type="caution">
    <text evidence="9">The sequence shown here is derived from an EMBL/GenBank/DDBJ whole genome shotgun (WGS) entry which is preliminary data.</text>
</comment>
<protein>
    <submittedName>
        <fullName evidence="9">Uncharacterized protein YgbK (DUF1537 family)</fullName>
    </submittedName>
</protein>
<evidence type="ECO:0000256" key="2">
    <source>
        <dbReference type="ARBA" id="ARBA00022679"/>
    </source>
</evidence>
<accession>A0A923E4G3</accession>
<sequence length="479" mass="50040">MPLIPRTDLLAGLPPAPSIAAAEVAAAQSAASHAPIHIVLDDDPTGTQSVAGLPVLTSWQIDDFTWALGTGAPAVYVMTNSRSLSPENAEGITREVVAAALESARGLGVEIDFVSRSDSTLRGHYPLETDTIADALTSATGRGADGIVLVPAFPEAGRITIRGVHYAGSADHGYLPAAESEFAEDNTFGYSRSSLAEWVEEKTGGARRADDVLLIDIETLRTDPDRTVDILLSAKNSTPIAVDAVETADMRALALALIRAEEAGSRFIYRVGPPFVRERIGQEPHPPLTPAEIEHSRSGRACTAGGLVVVGSHVGVTARQLDRLTRGKDVPVLVLDSARILTGEDPEGCIADLIDEAVAALQTGTAILRTSRAMLSGFDPDTALAQARAVSAAIVAVVHGVIERTTPRFVVAKGGITSSDVASKGLEIRRARVIGPMLPGIVSLWSAIDGPAAGIPYIVFAGNVGTDESLAEVVTKLEL</sequence>
<dbReference type="AlphaFoldDB" id="A0A923E4G3"/>
<organism evidence="9 10">
    <name type="scientific">Schaalia hyovaginalis</name>
    <dbReference type="NCBI Taxonomy" id="29316"/>
    <lineage>
        <taxon>Bacteria</taxon>
        <taxon>Bacillati</taxon>
        <taxon>Actinomycetota</taxon>
        <taxon>Actinomycetes</taxon>
        <taxon>Actinomycetales</taxon>
        <taxon>Actinomycetaceae</taxon>
        <taxon>Schaalia</taxon>
    </lineage>
</organism>
<dbReference type="Gene3D" id="3.40.50.10840">
    <property type="entry name" value="Putative sugar-binding, N-terminal domain"/>
    <property type="match status" value="1"/>
</dbReference>
<reference evidence="9" key="1">
    <citation type="submission" date="2020-08" db="EMBL/GenBank/DDBJ databases">
        <title>Sequencing the genomes of 1000 actinobacteria strains.</title>
        <authorList>
            <person name="Klenk H.-P."/>
        </authorList>
    </citation>
    <scope>NUCLEOTIDE SEQUENCE</scope>
    <source>
        <strain evidence="9">DSM 10695</strain>
    </source>
</reference>
<comment type="similarity">
    <text evidence="1">Belongs to the four-carbon acid sugar kinase family.</text>
</comment>
<feature type="domain" description="Four-carbon acid sugar kinase nucleotide binding" evidence="8">
    <location>
        <begin position="307"/>
        <end position="470"/>
    </location>
</feature>
<evidence type="ECO:0000256" key="1">
    <source>
        <dbReference type="ARBA" id="ARBA00005715"/>
    </source>
</evidence>
<gene>
    <name evidence="9" type="ORF">HD592_000777</name>
</gene>
<dbReference type="Pfam" id="PF07005">
    <property type="entry name" value="SBD_N"/>
    <property type="match status" value="1"/>
</dbReference>
<evidence type="ECO:0000256" key="6">
    <source>
        <dbReference type="ARBA" id="ARBA00023277"/>
    </source>
</evidence>
<proteinExistence type="inferred from homology"/>
<dbReference type="InterPro" id="IPR037051">
    <property type="entry name" value="4-carb_acid_sugar_kinase_N_sf"/>
</dbReference>
<dbReference type="InterPro" id="IPR042213">
    <property type="entry name" value="NBD_C_sf"/>
</dbReference>
<keyword evidence="4" id="KW-0418">Kinase</keyword>
<evidence type="ECO:0000313" key="10">
    <source>
        <dbReference type="Proteomes" id="UP000617426"/>
    </source>
</evidence>
<dbReference type="InterPro" id="IPR010737">
    <property type="entry name" value="4-carb_acid_sugar_kinase_N"/>
</dbReference>
<feature type="domain" description="Four-carbon acid sugar kinase N-terminal" evidence="7">
    <location>
        <begin position="38"/>
        <end position="278"/>
    </location>
</feature>